<dbReference type="Gene3D" id="3.30.420.10">
    <property type="entry name" value="Ribonuclease H-like superfamily/Ribonuclease H"/>
    <property type="match status" value="1"/>
</dbReference>
<comment type="caution">
    <text evidence="1">The sequence shown here is derived from an EMBL/GenBank/DDBJ whole genome shotgun (WGS) entry which is preliminary data.</text>
</comment>
<evidence type="ECO:0000313" key="2">
    <source>
        <dbReference type="Proteomes" id="UP000502823"/>
    </source>
</evidence>
<dbReference type="PANTHER" id="PTHR46060">
    <property type="entry name" value="MARINER MOS1 TRANSPOSASE-LIKE PROTEIN"/>
    <property type="match status" value="1"/>
</dbReference>
<sequence length="305" mass="35028">MAEQEVPSSVAQHVVIKFVMKEGVIPSEIFTRLQARFGDECLSQPRVHSWPKSFRQGRDCVENKPHACRPRTSVNPDNVLKIAPDNRAQGKTFSGHYPTFAKIRERRSEFLDSVVTSDETWVRYFTLESKRASKRWKHTRSPPPLKSENNFFSMDDHCYCVLGFKGCFSPGLSHWPKNHQCTVLFNSLKPAIRSKRRKWRDSVCFLQDNTCRHTAILTIATLPELKWDVLPHPAYSPDLAPSDSHLFGPMKGFLGGKRFQNIGEVIAGVQHWIQEPPKTFFETGIKKLPESWHKCIAVNGHYIEK</sequence>
<dbReference type="OrthoDB" id="6818839at2759"/>
<protein>
    <recommendedName>
        <fullName evidence="3">Mos1 transposase HTH domain-containing protein</fullName>
    </recommendedName>
</protein>
<dbReference type="GO" id="GO:0003676">
    <property type="term" value="F:nucleic acid binding"/>
    <property type="evidence" value="ECO:0007669"/>
    <property type="project" value="InterPro"/>
</dbReference>
<dbReference type="EMBL" id="BLKM01012201">
    <property type="protein sequence ID" value="GFG35775.1"/>
    <property type="molecule type" value="Genomic_DNA"/>
</dbReference>
<name>A0A6L2PZ73_COPFO</name>
<proteinExistence type="predicted"/>
<reference evidence="2" key="1">
    <citation type="submission" date="2020-01" db="EMBL/GenBank/DDBJ databases">
        <title>Draft genome sequence of the Termite Coptotermes fromosanus.</title>
        <authorList>
            <person name="Itakura S."/>
            <person name="Yosikawa Y."/>
            <person name="Umezawa K."/>
        </authorList>
    </citation>
    <scope>NUCLEOTIDE SEQUENCE [LARGE SCALE GENOMIC DNA]</scope>
</reference>
<organism evidence="1 2">
    <name type="scientific">Coptotermes formosanus</name>
    <name type="common">Formosan subterranean termite</name>
    <dbReference type="NCBI Taxonomy" id="36987"/>
    <lineage>
        <taxon>Eukaryota</taxon>
        <taxon>Metazoa</taxon>
        <taxon>Ecdysozoa</taxon>
        <taxon>Arthropoda</taxon>
        <taxon>Hexapoda</taxon>
        <taxon>Insecta</taxon>
        <taxon>Pterygota</taxon>
        <taxon>Neoptera</taxon>
        <taxon>Polyneoptera</taxon>
        <taxon>Dictyoptera</taxon>
        <taxon>Blattodea</taxon>
        <taxon>Blattoidea</taxon>
        <taxon>Termitoidae</taxon>
        <taxon>Rhinotermitidae</taxon>
        <taxon>Coptotermes</taxon>
    </lineage>
</organism>
<dbReference type="InterPro" id="IPR036397">
    <property type="entry name" value="RNaseH_sf"/>
</dbReference>
<accession>A0A6L2PZ73</accession>
<dbReference type="InterPro" id="IPR052709">
    <property type="entry name" value="Transposase-MT_Hybrid"/>
</dbReference>
<evidence type="ECO:0008006" key="3">
    <source>
        <dbReference type="Google" id="ProtNLM"/>
    </source>
</evidence>
<gene>
    <name evidence="1" type="ORF">Cfor_03945</name>
</gene>
<keyword evidence="2" id="KW-1185">Reference proteome</keyword>
<dbReference type="PANTHER" id="PTHR46060:SF1">
    <property type="entry name" value="MARINER MOS1 TRANSPOSASE-LIKE PROTEIN"/>
    <property type="match status" value="1"/>
</dbReference>
<dbReference type="InParanoid" id="A0A6L2PZ73"/>
<dbReference type="Proteomes" id="UP000502823">
    <property type="component" value="Unassembled WGS sequence"/>
</dbReference>
<evidence type="ECO:0000313" key="1">
    <source>
        <dbReference type="EMBL" id="GFG35775.1"/>
    </source>
</evidence>
<dbReference type="AlphaFoldDB" id="A0A6L2PZ73"/>